<comment type="subcellular location">
    <subcellularLocation>
        <location evidence="8">Cytoplasm</location>
    </subcellularLocation>
</comment>
<dbReference type="SUPFAM" id="SSF52540">
    <property type="entry name" value="P-loop containing nucleoside triphosphate hydrolases"/>
    <property type="match status" value="1"/>
</dbReference>
<organism evidence="14 15">
    <name type="scientific">Candidatus Onthousia faecipullorum</name>
    <dbReference type="NCBI Taxonomy" id="2840887"/>
    <lineage>
        <taxon>Bacteria</taxon>
        <taxon>Bacillati</taxon>
        <taxon>Bacillota</taxon>
        <taxon>Bacilli</taxon>
        <taxon>Candidatus Onthousia</taxon>
    </lineage>
</organism>
<feature type="region of interest" description="Domain I, interacts with DnaA modulators" evidence="8">
    <location>
        <begin position="1"/>
        <end position="95"/>
    </location>
</feature>
<dbReference type="SMART" id="SM00382">
    <property type="entry name" value="AAA"/>
    <property type="match status" value="1"/>
</dbReference>
<dbReference type="InterPro" id="IPR038454">
    <property type="entry name" value="DnaA_N_sf"/>
</dbReference>
<dbReference type="FunFam" id="3.40.50.300:FF:000668">
    <property type="entry name" value="Chromosomal replication initiator protein DnaA"/>
    <property type="match status" value="1"/>
</dbReference>
<reference evidence="14" key="2">
    <citation type="journal article" date="2021" name="PeerJ">
        <title>Extensive microbial diversity within the chicken gut microbiome revealed by metagenomics and culture.</title>
        <authorList>
            <person name="Gilroy R."/>
            <person name="Ravi A."/>
            <person name="Getino M."/>
            <person name="Pursley I."/>
            <person name="Horton D.L."/>
            <person name="Alikhan N.F."/>
            <person name="Baker D."/>
            <person name="Gharbi K."/>
            <person name="Hall N."/>
            <person name="Watson M."/>
            <person name="Adriaenssens E.M."/>
            <person name="Foster-Nyarko E."/>
            <person name="Jarju S."/>
            <person name="Secka A."/>
            <person name="Antonio M."/>
            <person name="Oren A."/>
            <person name="Chaudhuri R.R."/>
            <person name="La Ragione R."/>
            <person name="Hildebrand F."/>
            <person name="Pallen M.J."/>
        </authorList>
    </citation>
    <scope>NUCLEOTIDE SEQUENCE</scope>
    <source>
        <strain evidence="14">CHK195-26880</strain>
    </source>
</reference>
<reference evidence="14" key="1">
    <citation type="submission" date="2020-10" db="EMBL/GenBank/DDBJ databases">
        <authorList>
            <person name="Gilroy R."/>
        </authorList>
    </citation>
    <scope>NUCLEOTIDE SEQUENCE</scope>
    <source>
        <strain evidence="14">CHK195-26880</strain>
    </source>
</reference>
<dbReference type="PANTHER" id="PTHR30050">
    <property type="entry name" value="CHROMOSOMAL REPLICATION INITIATOR PROTEIN DNAA"/>
    <property type="match status" value="1"/>
</dbReference>
<sequence>MNVEILWQNVLKEIKDELSSLAFDTWFSDVKLISLDNGVATIEVPMSIHKKHLSDNYFELIKMSLNKVTGTNFELEFLLPDEIDNKKIEKEKEEEKVREEGVPKSFKNQSNLNPKYNFDNFIVGNSNKFAQAAALSVAENPGKMYNPLFIYGNSGLGKTHLMHAIGNYIVENSNRRVLYVTSDQFRDDFVGINKKDEKGTNFSYIDFFKNKYRNIDVLIIDDIQFLGGATQTQQEFFHTFTNLYNDSKQIIISSDRSPNDLKLLEERLRTRFCWGLTVNIYPPDFELRKEILRKKIIAGNFEAEIPEDVIEYIASNMGSDVRQLEGSITRLVAYSTIMGGASIDINLAIEALKDFISKGLSEKNDITRIQKIVAEYFQISVEDIRSKKRSSNIAFPRQIAMYLCRKLTSESFPKIGTEFGGKDHSTVMHSVEKIEQEIKNNSDLAGIIKKLEDDLKP</sequence>
<comment type="domain">
    <text evidence="8">Domain I is involved in oligomerization and binding regulators, domain II is flexibile and of varying length in different bacteria, domain III forms the AAA+ region, while domain IV binds dsDNA.</text>
</comment>
<dbReference type="GO" id="GO:0006270">
    <property type="term" value="P:DNA replication initiation"/>
    <property type="evidence" value="ECO:0007669"/>
    <property type="project" value="UniProtKB-UniRule"/>
</dbReference>
<keyword evidence="7 8" id="KW-0238">DNA-binding</keyword>
<keyword evidence="3 8" id="KW-0235">DNA replication</keyword>
<dbReference type="HAMAP" id="MF_00377">
    <property type="entry name" value="DnaA_bact"/>
    <property type="match status" value="1"/>
</dbReference>
<evidence type="ECO:0000259" key="12">
    <source>
        <dbReference type="SMART" id="SM00382"/>
    </source>
</evidence>
<comment type="function">
    <text evidence="8 10">Plays an essential role in the initiation and regulation of chromosomal replication. ATP-DnaA binds to the origin of replication (oriC) to initiate formation of the DNA replication initiation complex once per cell cycle. Binds the DnaA box (a 9 base pair repeat at the origin) and separates the double-stranded (ds)DNA. Forms a right-handed helical filament on oriC DNA; dsDNA binds to the exterior of the filament while single-stranded (ss)DNA is stabiized in the filament's interior. The ATP-DnaA-oriC complex binds and stabilizes one strand of the AT-rich DNA unwinding element (DUE), permitting loading of DNA polymerase. After initiation quickly degrades to an ADP-DnaA complex that is not apt for DNA replication. Binds acidic phospholipids.</text>
</comment>
<evidence type="ECO:0000256" key="1">
    <source>
        <dbReference type="ARBA" id="ARBA00006583"/>
    </source>
</evidence>
<dbReference type="AlphaFoldDB" id="A0A9D1GBM3"/>
<dbReference type="Pfam" id="PF08299">
    <property type="entry name" value="Bac_DnaA_C"/>
    <property type="match status" value="1"/>
</dbReference>
<evidence type="ECO:0000256" key="6">
    <source>
        <dbReference type="ARBA" id="ARBA00023121"/>
    </source>
</evidence>
<feature type="domain" description="Chromosomal replication initiator DnaA C-terminal" evidence="13">
    <location>
        <begin position="365"/>
        <end position="434"/>
    </location>
</feature>
<protein>
    <recommendedName>
        <fullName evidence="8 9">Chromosomal replication initiator protein DnaA</fullName>
    </recommendedName>
</protein>
<dbReference type="SMART" id="SM00760">
    <property type="entry name" value="Bac_DnaA_C"/>
    <property type="match status" value="1"/>
</dbReference>
<comment type="caution">
    <text evidence="8">Lacks conserved residue(s) required for the propagation of feature annotation.</text>
</comment>
<dbReference type="GO" id="GO:0006275">
    <property type="term" value="P:regulation of DNA replication"/>
    <property type="evidence" value="ECO:0007669"/>
    <property type="project" value="UniProtKB-UniRule"/>
</dbReference>
<dbReference type="Gene3D" id="3.30.300.180">
    <property type="match status" value="1"/>
</dbReference>
<comment type="caution">
    <text evidence="14">The sequence shown here is derived from an EMBL/GenBank/DDBJ whole genome shotgun (WGS) entry which is preliminary data.</text>
</comment>
<dbReference type="Proteomes" id="UP000886833">
    <property type="component" value="Unassembled WGS sequence"/>
</dbReference>
<evidence type="ECO:0000256" key="7">
    <source>
        <dbReference type="ARBA" id="ARBA00023125"/>
    </source>
</evidence>
<evidence type="ECO:0000256" key="8">
    <source>
        <dbReference type="HAMAP-Rule" id="MF_00377"/>
    </source>
</evidence>
<keyword evidence="6 8" id="KW-0446">Lipid-binding</keyword>
<comment type="subunit">
    <text evidence="8">Oligomerizes as a right-handed, spiral filament on DNA at oriC.</text>
</comment>
<dbReference type="InterPro" id="IPR003593">
    <property type="entry name" value="AAA+_ATPase"/>
</dbReference>
<dbReference type="Gene3D" id="3.40.50.300">
    <property type="entry name" value="P-loop containing nucleotide triphosphate hydrolases"/>
    <property type="match status" value="1"/>
</dbReference>
<dbReference type="Pfam" id="PF00308">
    <property type="entry name" value="Bac_DnaA"/>
    <property type="match status" value="1"/>
</dbReference>
<dbReference type="InterPro" id="IPR027417">
    <property type="entry name" value="P-loop_NTPase"/>
</dbReference>
<evidence type="ECO:0000256" key="9">
    <source>
        <dbReference type="NCBIfam" id="TIGR00362"/>
    </source>
</evidence>
<evidence type="ECO:0000256" key="3">
    <source>
        <dbReference type="ARBA" id="ARBA00022705"/>
    </source>
</evidence>
<evidence type="ECO:0000256" key="5">
    <source>
        <dbReference type="ARBA" id="ARBA00022840"/>
    </source>
</evidence>
<feature type="binding site" evidence="8">
    <location>
        <position position="157"/>
    </location>
    <ligand>
        <name>ATP</name>
        <dbReference type="ChEBI" id="CHEBI:30616"/>
    </ligand>
</feature>
<keyword evidence="5 8" id="KW-0067">ATP-binding</keyword>
<dbReference type="InterPro" id="IPR018312">
    <property type="entry name" value="Chromosome_initiator_DnaA_CS"/>
</dbReference>
<evidence type="ECO:0000256" key="4">
    <source>
        <dbReference type="ARBA" id="ARBA00022741"/>
    </source>
</evidence>
<evidence type="ECO:0000313" key="15">
    <source>
        <dbReference type="Proteomes" id="UP000886833"/>
    </source>
</evidence>
<dbReference type="GO" id="GO:0005886">
    <property type="term" value="C:plasma membrane"/>
    <property type="evidence" value="ECO:0007669"/>
    <property type="project" value="TreeGrafter"/>
</dbReference>
<feature type="binding site" evidence="8">
    <location>
        <position position="159"/>
    </location>
    <ligand>
        <name>ATP</name>
        <dbReference type="ChEBI" id="CHEBI:30616"/>
    </ligand>
</feature>
<keyword evidence="4 8" id="KW-0547">Nucleotide-binding</keyword>
<evidence type="ECO:0000256" key="10">
    <source>
        <dbReference type="RuleBase" id="RU000577"/>
    </source>
</evidence>
<evidence type="ECO:0000313" key="14">
    <source>
        <dbReference type="EMBL" id="HIT37319.1"/>
    </source>
</evidence>
<dbReference type="PROSITE" id="PS01008">
    <property type="entry name" value="DNAA"/>
    <property type="match status" value="1"/>
</dbReference>
<dbReference type="PANTHER" id="PTHR30050:SF2">
    <property type="entry name" value="CHROMOSOMAL REPLICATION INITIATOR PROTEIN DNAA"/>
    <property type="match status" value="1"/>
</dbReference>
<dbReference type="InterPro" id="IPR013159">
    <property type="entry name" value="DnaA_C"/>
</dbReference>
<dbReference type="EMBL" id="DVKQ01000030">
    <property type="protein sequence ID" value="HIT37319.1"/>
    <property type="molecule type" value="Genomic_DNA"/>
</dbReference>
<dbReference type="GO" id="GO:0005737">
    <property type="term" value="C:cytoplasm"/>
    <property type="evidence" value="ECO:0007669"/>
    <property type="project" value="UniProtKB-SubCell"/>
</dbReference>
<dbReference type="InterPro" id="IPR013317">
    <property type="entry name" value="DnaA_dom"/>
</dbReference>
<proteinExistence type="inferred from homology"/>
<comment type="similarity">
    <text evidence="1 8 11">Belongs to the DnaA family.</text>
</comment>
<dbReference type="InterPro" id="IPR024633">
    <property type="entry name" value="DnaA_N_dom"/>
</dbReference>
<keyword evidence="2 8" id="KW-0963">Cytoplasm</keyword>
<dbReference type="InterPro" id="IPR010921">
    <property type="entry name" value="Trp_repressor/repl_initiator"/>
</dbReference>
<gene>
    <name evidence="8 14" type="primary">dnaA</name>
    <name evidence="14" type="ORF">IAB59_02415</name>
</gene>
<evidence type="ECO:0000259" key="13">
    <source>
        <dbReference type="SMART" id="SM00760"/>
    </source>
</evidence>
<dbReference type="SUPFAM" id="SSF48295">
    <property type="entry name" value="TrpR-like"/>
    <property type="match status" value="1"/>
</dbReference>
<feature type="domain" description="AAA+ ATPase" evidence="12">
    <location>
        <begin position="144"/>
        <end position="278"/>
    </location>
</feature>
<dbReference type="InterPro" id="IPR001957">
    <property type="entry name" value="Chromosome_initiator_DnaA"/>
</dbReference>
<dbReference type="PRINTS" id="PR00051">
    <property type="entry name" value="DNAA"/>
</dbReference>
<dbReference type="NCBIfam" id="TIGR00362">
    <property type="entry name" value="DnaA"/>
    <property type="match status" value="1"/>
</dbReference>
<dbReference type="GO" id="GO:0005524">
    <property type="term" value="F:ATP binding"/>
    <property type="evidence" value="ECO:0007669"/>
    <property type="project" value="UniProtKB-UniRule"/>
</dbReference>
<evidence type="ECO:0000256" key="11">
    <source>
        <dbReference type="RuleBase" id="RU004227"/>
    </source>
</evidence>
<dbReference type="GO" id="GO:0008289">
    <property type="term" value="F:lipid binding"/>
    <property type="evidence" value="ECO:0007669"/>
    <property type="project" value="UniProtKB-KW"/>
</dbReference>
<dbReference type="Pfam" id="PF11638">
    <property type="entry name" value="DnaA_N"/>
    <property type="match status" value="1"/>
</dbReference>
<feature type="binding site" evidence="8">
    <location>
        <position position="155"/>
    </location>
    <ligand>
        <name>ATP</name>
        <dbReference type="ChEBI" id="CHEBI:30616"/>
    </ligand>
</feature>
<dbReference type="CDD" id="cd06571">
    <property type="entry name" value="Bac_DnaA_C"/>
    <property type="match status" value="1"/>
</dbReference>
<accession>A0A9D1GBM3</accession>
<evidence type="ECO:0000256" key="2">
    <source>
        <dbReference type="ARBA" id="ARBA00022490"/>
    </source>
</evidence>
<name>A0A9D1GBM3_9FIRM</name>
<dbReference type="Gene3D" id="1.10.8.60">
    <property type="match status" value="1"/>
</dbReference>
<feature type="binding site" evidence="8">
    <location>
        <position position="158"/>
    </location>
    <ligand>
        <name>ATP</name>
        <dbReference type="ChEBI" id="CHEBI:30616"/>
    </ligand>
</feature>
<feature type="region of interest" description="Domain IV, binds dsDNA" evidence="8">
    <location>
        <begin position="336"/>
        <end position="457"/>
    </location>
</feature>
<dbReference type="InterPro" id="IPR020591">
    <property type="entry name" value="Chromosome_initiator_DnaA-like"/>
</dbReference>
<dbReference type="GO" id="GO:0003688">
    <property type="term" value="F:DNA replication origin binding"/>
    <property type="evidence" value="ECO:0007669"/>
    <property type="project" value="UniProtKB-UniRule"/>
</dbReference>
<dbReference type="Gene3D" id="1.10.1750.10">
    <property type="match status" value="1"/>
</dbReference>
<dbReference type="CDD" id="cd00009">
    <property type="entry name" value="AAA"/>
    <property type="match status" value="1"/>
</dbReference>